<dbReference type="PROSITE" id="PS50850">
    <property type="entry name" value="MFS"/>
    <property type="match status" value="1"/>
</dbReference>
<keyword evidence="2" id="KW-0813">Transport</keyword>
<dbReference type="GO" id="GO:0016020">
    <property type="term" value="C:membrane"/>
    <property type="evidence" value="ECO:0007669"/>
    <property type="project" value="UniProtKB-SubCell"/>
</dbReference>
<evidence type="ECO:0000256" key="5">
    <source>
        <dbReference type="ARBA" id="ARBA00023136"/>
    </source>
</evidence>
<keyword evidence="3 7" id="KW-0812">Transmembrane</keyword>
<feature type="transmembrane region" description="Helical" evidence="7">
    <location>
        <begin position="43"/>
        <end position="67"/>
    </location>
</feature>
<dbReference type="AlphaFoldDB" id="A0A085LSB9"/>
<feature type="transmembrane region" description="Helical" evidence="7">
    <location>
        <begin position="394"/>
        <end position="415"/>
    </location>
</feature>
<evidence type="ECO:0000256" key="4">
    <source>
        <dbReference type="ARBA" id="ARBA00022989"/>
    </source>
</evidence>
<dbReference type="InterPro" id="IPR011701">
    <property type="entry name" value="MFS"/>
</dbReference>
<protein>
    <recommendedName>
        <fullName evidence="8">Major facilitator superfamily (MFS) profile domain-containing protein</fullName>
    </recommendedName>
</protein>
<dbReference type="EMBL" id="KL367486">
    <property type="protein sequence ID" value="KFD70658.1"/>
    <property type="molecule type" value="Genomic_DNA"/>
</dbReference>
<dbReference type="Pfam" id="PF07690">
    <property type="entry name" value="MFS_1"/>
    <property type="match status" value="2"/>
</dbReference>
<evidence type="ECO:0000313" key="10">
    <source>
        <dbReference type="EMBL" id="KFD70658.1"/>
    </source>
</evidence>
<name>A0A085LSB9_9BILA</name>
<reference evidence="9 11" key="1">
    <citation type="journal article" date="2014" name="Nat. Genet.">
        <title>Genome and transcriptome of the porcine whipworm Trichuris suis.</title>
        <authorList>
            <person name="Jex A.R."/>
            <person name="Nejsum P."/>
            <person name="Schwarz E.M."/>
            <person name="Hu L."/>
            <person name="Young N.D."/>
            <person name="Hall R.S."/>
            <person name="Korhonen P.K."/>
            <person name="Liao S."/>
            <person name="Thamsborg S."/>
            <person name="Xia J."/>
            <person name="Xu P."/>
            <person name="Wang S."/>
            <person name="Scheerlinck J.P."/>
            <person name="Hofmann A."/>
            <person name="Sternberg P.W."/>
            <person name="Wang J."/>
            <person name="Gasser R.B."/>
        </authorList>
    </citation>
    <scope>NUCLEOTIDE SEQUENCE [LARGE SCALE GENOMIC DNA]</scope>
    <source>
        <strain evidence="10">DCEP-RM93F</strain>
        <strain evidence="9">DCEP-RM93M</strain>
    </source>
</reference>
<accession>A0A085LSB9</accession>
<evidence type="ECO:0000256" key="7">
    <source>
        <dbReference type="SAM" id="Phobius"/>
    </source>
</evidence>
<feature type="transmembrane region" description="Helical" evidence="7">
    <location>
        <begin position="143"/>
        <end position="168"/>
    </location>
</feature>
<dbReference type="PANTHER" id="PTHR23506:SF26">
    <property type="entry name" value="MFS-TYPE TRANSPORTER SLC18B1"/>
    <property type="match status" value="1"/>
</dbReference>
<dbReference type="PANTHER" id="PTHR23506">
    <property type="entry name" value="GH10249P"/>
    <property type="match status" value="1"/>
</dbReference>
<feature type="transmembrane region" description="Helical" evidence="7">
    <location>
        <begin position="262"/>
        <end position="281"/>
    </location>
</feature>
<dbReference type="Proteomes" id="UP000030764">
    <property type="component" value="Unassembled WGS sequence"/>
</dbReference>
<dbReference type="GO" id="GO:0022857">
    <property type="term" value="F:transmembrane transporter activity"/>
    <property type="evidence" value="ECO:0007669"/>
    <property type="project" value="InterPro"/>
</dbReference>
<feature type="transmembrane region" description="Helical" evidence="7">
    <location>
        <begin position="180"/>
        <end position="202"/>
    </location>
</feature>
<comment type="subcellular location">
    <subcellularLocation>
        <location evidence="1">Membrane</location>
        <topology evidence="1">Multi-pass membrane protein</topology>
    </subcellularLocation>
</comment>
<evidence type="ECO:0000256" key="1">
    <source>
        <dbReference type="ARBA" id="ARBA00004141"/>
    </source>
</evidence>
<evidence type="ECO:0000259" key="8">
    <source>
        <dbReference type="PROSITE" id="PS50850"/>
    </source>
</evidence>
<feature type="region of interest" description="Disordered" evidence="6">
    <location>
        <begin position="17"/>
        <end position="36"/>
    </location>
</feature>
<organism evidence="9 11">
    <name type="scientific">Trichuris suis</name>
    <name type="common">pig whipworm</name>
    <dbReference type="NCBI Taxonomy" id="68888"/>
    <lineage>
        <taxon>Eukaryota</taxon>
        <taxon>Metazoa</taxon>
        <taxon>Ecdysozoa</taxon>
        <taxon>Nematoda</taxon>
        <taxon>Enoplea</taxon>
        <taxon>Dorylaimia</taxon>
        <taxon>Trichinellida</taxon>
        <taxon>Trichuridae</taxon>
        <taxon>Trichuris</taxon>
    </lineage>
</organism>
<evidence type="ECO:0000256" key="3">
    <source>
        <dbReference type="ARBA" id="ARBA00022692"/>
    </source>
</evidence>
<feature type="transmembrane region" description="Helical" evidence="7">
    <location>
        <begin position="222"/>
        <end position="242"/>
    </location>
</feature>
<gene>
    <name evidence="9" type="ORF">M513_11279</name>
    <name evidence="10" type="ORF">M514_11279</name>
</gene>
<feature type="transmembrane region" description="Helical" evidence="7">
    <location>
        <begin position="112"/>
        <end position="131"/>
    </location>
</feature>
<dbReference type="InterPro" id="IPR020846">
    <property type="entry name" value="MFS_dom"/>
</dbReference>
<dbReference type="Gene3D" id="1.20.1250.20">
    <property type="entry name" value="MFS general substrate transporter like domains"/>
    <property type="match status" value="2"/>
</dbReference>
<feature type="transmembrane region" description="Helical" evidence="7">
    <location>
        <begin position="318"/>
        <end position="344"/>
    </location>
</feature>
<evidence type="ECO:0000256" key="2">
    <source>
        <dbReference type="ARBA" id="ARBA00022448"/>
    </source>
</evidence>
<dbReference type="Proteomes" id="UP000030758">
    <property type="component" value="Unassembled WGS sequence"/>
</dbReference>
<sequence>MGSKAVYGSFQLEEQRAKDQQNQHIPPSPSAGASTKISKPRGVITLIALALSNTCSTVVFSCIAPFYPLEAQQKGASRLAIGILFGIYELTTFFMSPFFGRLVSQIGSRVQFSMGMCIVGFSSFLFGLLKWCPNGWGFVALSILIRMVEAIGNAAFVTASFSIVMGMYPNRVASSLVGGFALPFWVLGATLALAGFVAFCFIPDQNEGGDKCTHSKKSLLAIPIILVMNTSVVLTAASMAFFDPTLAAHLKQFDLSPKWIGIMFTIVGATYLILTPVSGYLSEKMNCGAVLMTLGSFAACAGFFLIGPSPLVQISKSITVVALSLFCIGCALASLMIPPINYCLQAALKRGHPNNIETFGQVSGLLNASLSLGGFLGPTIGTAVVHFYGFRWTATGFSFLHLFFAFVLFLTVVLMGREKQEAAAALNDRKDEAKNAAEFLLPEEGRILSPLRF</sequence>
<evidence type="ECO:0000313" key="11">
    <source>
        <dbReference type="Proteomes" id="UP000030764"/>
    </source>
</evidence>
<feature type="transmembrane region" description="Helical" evidence="7">
    <location>
        <begin position="79"/>
        <end position="100"/>
    </location>
</feature>
<feature type="transmembrane region" description="Helical" evidence="7">
    <location>
        <begin position="288"/>
        <end position="306"/>
    </location>
</feature>
<keyword evidence="11" id="KW-1185">Reference proteome</keyword>
<feature type="compositionally biased region" description="Polar residues" evidence="6">
    <location>
        <begin position="22"/>
        <end position="36"/>
    </location>
</feature>
<evidence type="ECO:0000256" key="6">
    <source>
        <dbReference type="SAM" id="MobiDB-lite"/>
    </source>
</evidence>
<dbReference type="SUPFAM" id="SSF103473">
    <property type="entry name" value="MFS general substrate transporter"/>
    <property type="match status" value="1"/>
</dbReference>
<dbReference type="InterPro" id="IPR036259">
    <property type="entry name" value="MFS_trans_sf"/>
</dbReference>
<evidence type="ECO:0000313" key="9">
    <source>
        <dbReference type="EMBL" id="KFD47865.1"/>
    </source>
</evidence>
<keyword evidence="5 7" id="KW-0472">Membrane</keyword>
<dbReference type="InterPro" id="IPR050930">
    <property type="entry name" value="MFS_Vesicular_Transporter"/>
</dbReference>
<keyword evidence="4 7" id="KW-1133">Transmembrane helix</keyword>
<dbReference type="EMBL" id="KL363312">
    <property type="protein sequence ID" value="KFD47865.1"/>
    <property type="molecule type" value="Genomic_DNA"/>
</dbReference>
<feature type="domain" description="Major facilitator superfamily (MFS) profile" evidence="8">
    <location>
        <begin position="224"/>
        <end position="453"/>
    </location>
</feature>
<feature type="transmembrane region" description="Helical" evidence="7">
    <location>
        <begin position="365"/>
        <end position="388"/>
    </location>
</feature>
<proteinExistence type="predicted"/>